<evidence type="ECO:0000313" key="3">
    <source>
        <dbReference type="Proteomes" id="UP001152562"/>
    </source>
</evidence>
<dbReference type="EMBL" id="CALOZG010000001">
    <property type="protein sequence ID" value="CAH3832431.1"/>
    <property type="molecule type" value="Genomic_DNA"/>
</dbReference>
<sequence length="71" mass="8110">MFAECLYQESNTALAPTPGQGTAWAPKQKAASTQHSYTKPVPAQWRPNQPQQMHYQTKHNPITYELKNVIR</sequence>
<reference evidence="2" key="1">
    <citation type="submission" date="2022-05" db="EMBL/GenBank/DDBJ databases">
        <authorList>
            <person name="Okamura Y."/>
        </authorList>
    </citation>
    <scope>NUCLEOTIDE SEQUENCE</scope>
</reference>
<feature type="region of interest" description="Disordered" evidence="1">
    <location>
        <begin position="15"/>
        <end position="54"/>
    </location>
</feature>
<dbReference type="AlphaFoldDB" id="A0A9P0SGK6"/>
<keyword evidence="3" id="KW-1185">Reference proteome</keyword>
<proteinExistence type="predicted"/>
<protein>
    <submittedName>
        <fullName evidence="2">Uncharacterized protein</fullName>
    </submittedName>
</protein>
<gene>
    <name evidence="2" type="ORF">PIBRA_LOCUS162</name>
</gene>
<dbReference type="Proteomes" id="UP001152562">
    <property type="component" value="Unassembled WGS sequence"/>
</dbReference>
<organism evidence="2 3">
    <name type="scientific">Pieris brassicae</name>
    <name type="common">White butterfly</name>
    <name type="synonym">Large white butterfly</name>
    <dbReference type="NCBI Taxonomy" id="7116"/>
    <lineage>
        <taxon>Eukaryota</taxon>
        <taxon>Metazoa</taxon>
        <taxon>Ecdysozoa</taxon>
        <taxon>Arthropoda</taxon>
        <taxon>Hexapoda</taxon>
        <taxon>Insecta</taxon>
        <taxon>Pterygota</taxon>
        <taxon>Neoptera</taxon>
        <taxon>Endopterygota</taxon>
        <taxon>Lepidoptera</taxon>
        <taxon>Glossata</taxon>
        <taxon>Ditrysia</taxon>
        <taxon>Papilionoidea</taxon>
        <taxon>Pieridae</taxon>
        <taxon>Pierinae</taxon>
        <taxon>Pieris</taxon>
    </lineage>
</organism>
<comment type="caution">
    <text evidence="2">The sequence shown here is derived from an EMBL/GenBank/DDBJ whole genome shotgun (WGS) entry which is preliminary data.</text>
</comment>
<evidence type="ECO:0000313" key="2">
    <source>
        <dbReference type="EMBL" id="CAH3832431.1"/>
    </source>
</evidence>
<name>A0A9P0SGK6_PIEBR</name>
<accession>A0A9P0SGK6</accession>
<evidence type="ECO:0000256" key="1">
    <source>
        <dbReference type="SAM" id="MobiDB-lite"/>
    </source>
</evidence>